<gene>
    <name evidence="1" type="ORF">ASESINO_74</name>
</gene>
<dbReference type="Proteomes" id="UP000202181">
    <property type="component" value="Segment"/>
</dbReference>
<organism evidence="1 2">
    <name type="scientific">Erwinia phage vB_EamM_Asesino</name>
    <dbReference type="NCBI Taxonomy" id="1883370"/>
    <lineage>
        <taxon>Viruses</taxon>
        <taxon>Duplodnaviria</taxon>
        <taxon>Heunggongvirae</taxon>
        <taxon>Uroviricota</taxon>
        <taxon>Caudoviricetes</taxon>
        <taxon>Chimalliviridae</taxon>
        <taxon>Erskinevirus</taxon>
        <taxon>Erskinevirus asesino</taxon>
    </lineage>
</organism>
<reference evidence="1" key="1">
    <citation type="submission" date="2016-06" db="EMBL/GenBank/DDBJ databases">
        <authorList>
            <person name="Berg J.A."/>
            <person name="Hyde J.R."/>
            <person name="Breakwell D.P."/>
            <person name="Hope S."/>
            <person name="Grose J.H."/>
        </authorList>
    </citation>
    <scope>NUCLEOTIDE SEQUENCE [LARGE SCALE GENOMIC DNA]</scope>
</reference>
<proteinExistence type="predicted"/>
<evidence type="ECO:0000313" key="2">
    <source>
        <dbReference type="Proteomes" id="UP000202181"/>
    </source>
</evidence>
<keyword evidence="2" id="KW-1185">Reference proteome</keyword>
<accession>A0A1B2I9Z1</accession>
<dbReference type="EMBL" id="KX397364">
    <property type="protein sequence ID" value="ANZ48087.1"/>
    <property type="molecule type" value="Genomic_DNA"/>
</dbReference>
<name>A0A1B2I9Z1_9CAUD</name>
<dbReference type="RefSeq" id="YP_009290692.1">
    <property type="nucleotide sequence ID" value="NC_031107.2"/>
</dbReference>
<evidence type="ECO:0000313" key="1">
    <source>
        <dbReference type="EMBL" id="ANZ48087.1"/>
    </source>
</evidence>
<dbReference type="GeneID" id="29057024"/>
<sequence>MEFQYKGSLTPRSVNMEFKEDDVVHRYSILLEDVRVALEKLTDPEWLGELTLRLATPVTCTGDFSGATMQHIVLEAQGRVVRFTYFTDKMQRRTFSRNQLIRCLRGLIKELNKETR</sequence>
<dbReference type="KEGG" id="vg:29057024"/>
<protein>
    <submittedName>
        <fullName evidence="1">Uncharacterized protein</fullName>
    </submittedName>
</protein>